<evidence type="ECO:0000256" key="1">
    <source>
        <dbReference type="ARBA" id="ARBA00001947"/>
    </source>
</evidence>
<feature type="transmembrane region" description="Helical" evidence="11">
    <location>
        <begin position="415"/>
        <end position="434"/>
    </location>
</feature>
<dbReference type="Gene3D" id="2.30.42.10">
    <property type="match status" value="2"/>
</dbReference>
<dbReference type="InterPro" id="IPR004387">
    <property type="entry name" value="Pept_M50_Zn"/>
</dbReference>
<comment type="subcellular location">
    <subcellularLocation>
        <location evidence="2">Membrane</location>
        <topology evidence="2">Multi-pass membrane protein</topology>
    </subcellularLocation>
</comment>
<dbReference type="InterPro" id="IPR036034">
    <property type="entry name" value="PDZ_sf"/>
</dbReference>
<evidence type="ECO:0000256" key="7">
    <source>
        <dbReference type="ARBA" id="ARBA00022833"/>
    </source>
</evidence>
<sequence length="441" mass="48799">MINSTISFLITISILVTFHEFGHFIVARLCGVRVECFSIGFGKKLWSHVSKSGTEYAISMIPLGGYVKMLNGHNNSDISQQDISFAFDHKSILKRFAIILAGPLANFILAFVLFWIIFQIGVIRYPIVIEQILPNTPAASVNIPLQSEIKAINGKQIETWQDVNMILISQIGKDFVDIRYQTDKKDIYDQTVNIKNWRFDIEKESAVKAFGLVPAKVIVYPIIRQIKPNSAAEAAGLKEGDEIVSYNASKFDNWENFSALVRTAQSITLGVKRGDQFISVNLEPKRELNAKGQLVGIAGIFPSNNTIVKQYGIVGAFVKGFEQTTSMVKLVVQSFYQLLTGELSLKNLSGPVGIAQSAGQSASNGVVPYLFFLACISISLGVMNLIPLPMLDGGHILFLTIEKLKGTPLSEAKQVIFYRIGFILVITTMGIAFFNDFIRLL</sequence>
<evidence type="ECO:0000313" key="14">
    <source>
        <dbReference type="Proteomes" id="UP000651208"/>
    </source>
</evidence>
<dbReference type="GO" id="GO:0008237">
    <property type="term" value="F:metallopeptidase activity"/>
    <property type="evidence" value="ECO:0007669"/>
    <property type="project" value="UniProtKB-KW"/>
</dbReference>
<organism evidence="13 14">
    <name type="scientific">Frischella japonica</name>
    <dbReference type="NCBI Taxonomy" id="2741544"/>
    <lineage>
        <taxon>Bacteria</taxon>
        <taxon>Pseudomonadati</taxon>
        <taxon>Pseudomonadota</taxon>
        <taxon>Gammaproteobacteria</taxon>
        <taxon>Orbales</taxon>
        <taxon>Orbaceae</taxon>
        <taxon>Frischella</taxon>
    </lineage>
</organism>
<protein>
    <recommendedName>
        <fullName evidence="11">Zinc metalloprotease</fullName>
        <ecNumber evidence="11">3.4.24.-</ecNumber>
    </recommendedName>
</protein>
<feature type="transmembrane region" description="Helical" evidence="11">
    <location>
        <begin position="6"/>
        <end position="26"/>
    </location>
</feature>
<keyword evidence="9 11" id="KW-0482">Metalloprotease</keyword>
<keyword evidence="8 11" id="KW-1133">Transmembrane helix</keyword>
<evidence type="ECO:0000256" key="9">
    <source>
        <dbReference type="ARBA" id="ARBA00023049"/>
    </source>
</evidence>
<dbReference type="Proteomes" id="UP000651208">
    <property type="component" value="Unassembled WGS sequence"/>
</dbReference>
<evidence type="ECO:0000256" key="3">
    <source>
        <dbReference type="ARBA" id="ARBA00007931"/>
    </source>
</evidence>
<dbReference type="RefSeq" id="WP_187756051.1">
    <property type="nucleotide sequence ID" value="NZ_JABURY010000019.1"/>
</dbReference>
<dbReference type="EMBL" id="JABURY010000019">
    <property type="protein sequence ID" value="MBC9131608.1"/>
    <property type="molecule type" value="Genomic_DNA"/>
</dbReference>
<dbReference type="InterPro" id="IPR001478">
    <property type="entry name" value="PDZ"/>
</dbReference>
<feature type="domain" description="PDZ" evidence="12">
    <location>
        <begin position="198"/>
        <end position="275"/>
    </location>
</feature>
<evidence type="ECO:0000256" key="2">
    <source>
        <dbReference type="ARBA" id="ARBA00004141"/>
    </source>
</evidence>
<keyword evidence="7 11" id="KW-0862">Zinc</keyword>
<evidence type="ECO:0000256" key="11">
    <source>
        <dbReference type="RuleBase" id="RU362031"/>
    </source>
</evidence>
<keyword evidence="14" id="KW-1185">Reference proteome</keyword>
<dbReference type="PANTHER" id="PTHR42837:SF2">
    <property type="entry name" value="MEMBRANE METALLOPROTEASE ARASP2, CHLOROPLASTIC-RELATED"/>
    <property type="match status" value="1"/>
</dbReference>
<reference evidence="13 14" key="1">
    <citation type="submission" date="2020-06" db="EMBL/GenBank/DDBJ databases">
        <title>Frischella cerana isolated from Apis cerana gut homogenate.</title>
        <authorList>
            <person name="Wolter L.A."/>
            <person name="Suenami S."/>
            <person name="Miyazaki R."/>
        </authorList>
    </citation>
    <scope>NUCLEOTIDE SEQUENCE [LARGE SCALE GENOMIC DNA]</scope>
    <source>
        <strain evidence="13 14">Ac13</strain>
    </source>
</reference>
<evidence type="ECO:0000313" key="13">
    <source>
        <dbReference type="EMBL" id="MBC9131608.1"/>
    </source>
</evidence>
<evidence type="ECO:0000259" key="12">
    <source>
        <dbReference type="PROSITE" id="PS50106"/>
    </source>
</evidence>
<accession>A0ABR7QZH3</accession>
<keyword evidence="10 11" id="KW-0472">Membrane</keyword>
<gene>
    <name evidence="13" type="primary">rseP</name>
    <name evidence="13" type="ORF">FcAc13_09865</name>
</gene>
<comment type="cofactor">
    <cofactor evidence="1 11">
        <name>Zn(2+)</name>
        <dbReference type="ChEBI" id="CHEBI:29105"/>
    </cofactor>
</comment>
<dbReference type="Pfam" id="PF02163">
    <property type="entry name" value="Peptidase_M50"/>
    <property type="match status" value="1"/>
</dbReference>
<dbReference type="InterPro" id="IPR008915">
    <property type="entry name" value="Peptidase_M50"/>
</dbReference>
<keyword evidence="6 11" id="KW-0378">Hydrolase</keyword>
<feature type="transmembrane region" description="Helical" evidence="11">
    <location>
        <begin position="366"/>
        <end position="386"/>
    </location>
</feature>
<evidence type="ECO:0000256" key="6">
    <source>
        <dbReference type="ARBA" id="ARBA00022801"/>
    </source>
</evidence>
<dbReference type="NCBIfam" id="TIGR00054">
    <property type="entry name" value="RIP metalloprotease RseP"/>
    <property type="match status" value="1"/>
</dbReference>
<comment type="caution">
    <text evidence="13">The sequence shown here is derived from an EMBL/GenBank/DDBJ whole genome shotgun (WGS) entry which is preliminary data.</text>
</comment>
<dbReference type="EC" id="3.4.24.-" evidence="11"/>
<name>A0ABR7QZH3_9GAMM</name>
<dbReference type="SUPFAM" id="SSF50156">
    <property type="entry name" value="PDZ domain-like"/>
    <property type="match status" value="2"/>
</dbReference>
<keyword evidence="4" id="KW-0645">Protease</keyword>
<feature type="transmembrane region" description="Helical" evidence="11">
    <location>
        <begin position="96"/>
        <end position="118"/>
    </location>
</feature>
<evidence type="ECO:0000256" key="5">
    <source>
        <dbReference type="ARBA" id="ARBA00022692"/>
    </source>
</evidence>
<evidence type="ECO:0000256" key="4">
    <source>
        <dbReference type="ARBA" id="ARBA00022670"/>
    </source>
</evidence>
<dbReference type="CDD" id="cd06163">
    <property type="entry name" value="S2P-M50_PDZ_RseP-like"/>
    <property type="match status" value="1"/>
</dbReference>
<keyword evidence="11" id="KW-0479">Metal-binding</keyword>
<keyword evidence="5 11" id="KW-0812">Transmembrane</keyword>
<dbReference type="SMART" id="SM00228">
    <property type="entry name" value="PDZ"/>
    <property type="match status" value="2"/>
</dbReference>
<evidence type="ECO:0000256" key="10">
    <source>
        <dbReference type="ARBA" id="ARBA00023136"/>
    </source>
</evidence>
<comment type="similarity">
    <text evidence="3 11">Belongs to the peptidase M50B family.</text>
</comment>
<dbReference type="PROSITE" id="PS50106">
    <property type="entry name" value="PDZ"/>
    <property type="match status" value="1"/>
</dbReference>
<dbReference type="PANTHER" id="PTHR42837">
    <property type="entry name" value="REGULATOR OF SIGMA-E PROTEASE RSEP"/>
    <property type="match status" value="1"/>
</dbReference>
<proteinExistence type="inferred from homology"/>
<evidence type="ECO:0000256" key="8">
    <source>
        <dbReference type="ARBA" id="ARBA00022989"/>
    </source>
</evidence>